<organism evidence="2">
    <name type="scientific">Talaromyces marneffei PM1</name>
    <dbReference type="NCBI Taxonomy" id="1077442"/>
    <lineage>
        <taxon>Eukaryota</taxon>
        <taxon>Fungi</taxon>
        <taxon>Dikarya</taxon>
        <taxon>Ascomycota</taxon>
        <taxon>Pezizomycotina</taxon>
        <taxon>Eurotiomycetes</taxon>
        <taxon>Eurotiomycetidae</taxon>
        <taxon>Eurotiales</taxon>
        <taxon>Trichocomaceae</taxon>
        <taxon>Talaromyces</taxon>
        <taxon>Talaromyces sect. Talaromyces</taxon>
    </lineage>
</organism>
<evidence type="ECO:0000256" key="1">
    <source>
        <dbReference type="SAM" id="Phobius"/>
    </source>
</evidence>
<keyword evidence="1" id="KW-1133">Transmembrane helix</keyword>
<dbReference type="HOGENOM" id="CLU_108574_0_0_1"/>
<feature type="transmembrane region" description="Helical" evidence="1">
    <location>
        <begin position="81"/>
        <end position="103"/>
    </location>
</feature>
<keyword evidence="1" id="KW-0472">Membrane</keyword>
<reference evidence="2" key="1">
    <citation type="journal article" date="2014" name="PLoS Genet.">
        <title>Signature Gene Expression Reveals Novel Clues to the Molecular Mechanisms of Dimorphic Transition in Penicillium marneffei.</title>
        <authorList>
            <person name="Yang E."/>
            <person name="Wang G."/>
            <person name="Cai J."/>
            <person name="Woo P.C."/>
            <person name="Lau S.K."/>
            <person name="Yuen K.-Y."/>
            <person name="Chow W.-N."/>
            <person name="Lin X."/>
        </authorList>
    </citation>
    <scope>NUCLEOTIDE SEQUENCE [LARGE SCALE GENOMIC DNA]</scope>
    <source>
        <strain evidence="2">PM1</strain>
    </source>
</reference>
<proteinExistence type="predicted"/>
<name>A0A093VGV9_TALMA</name>
<dbReference type="AlphaFoldDB" id="A0A093VGV9"/>
<protein>
    <submittedName>
        <fullName evidence="2">Uncharacterized protein</fullName>
    </submittedName>
</protein>
<comment type="caution">
    <text evidence="2">The sequence shown here is derived from an EMBL/GenBank/DDBJ whole genome shotgun (WGS) entry which is preliminary data.</text>
</comment>
<dbReference type="EMBL" id="JPOX01000010">
    <property type="protein sequence ID" value="KFX49219.1"/>
    <property type="molecule type" value="Genomic_DNA"/>
</dbReference>
<feature type="transmembrane region" description="Helical" evidence="1">
    <location>
        <begin position="20"/>
        <end position="42"/>
    </location>
</feature>
<feature type="transmembrane region" description="Helical" evidence="1">
    <location>
        <begin position="149"/>
        <end position="168"/>
    </location>
</feature>
<feature type="transmembrane region" description="Helical" evidence="1">
    <location>
        <begin position="54"/>
        <end position="74"/>
    </location>
</feature>
<evidence type="ECO:0000313" key="2">
    <source>
        <dbReference type="EMBL" id="KFX49219.1"/>
    </source>
</evidence>
<keyword evidence="1" id="KW-0812">Transmembrane</keyword>
<dbReference type="eggNOG" id="ENOG502S71G">
    <property type="taxonomic scope" value="Eukaryota"/>
</dbReference>
<gene>
    <name evidence="2" type="ORF">GQ26_0102190</name>
</gene>
<accession>A0A093VGV9</accession>
<sequence length="178" mass="20117">MPTYRRTTARRRYQWPELQLNVWLITVLAGSGTCLGIFAWFMAVQSQLGLGTPWLFPFMTVCGALGVAFVLIILILAAQRFLLPGIIIIGSFLLFTLWLTGLIETGLQLYGAQANVNSNCQNYVSNMPFEGNTVEALAWLTQNNICNCWKAAFAFELVNTVFYFWMMVMSWQVHRGAN</sequence>